<dbReference type="EMBL" id="OOIL02000879">
    <property type="protein sequence ID" value="VFQ70090.1"/>
    <property type="molecule type" value="Genomic_DNA"/>
</dbReference>
<evidence type="ECO:0000313" key="2">
    <source>
        <dbReference type="Proteomes" id="UP000595140"/>
    </source>
</evidence>
<reference evidence="1 2" key="1">
    <citation type="submission" date="2018-04" db="EMBL/GenBank/DDBJ databases">
        <authorList>
            <person name="Vogel A."/>
        </authorList>
    </citation>
    <scope>NUCLEOTIDE SEQUENCE [LARGE SCALE GENOMIC DNA]</scope>
</reference>
<gene>
    <name evidence="1" type="ORF">CCAM_LOCUS11866</name>
</gene>
<dbReference type="Proteomes" id="UP000595140">
    <property type="component" value="Unassembled WGS sequence"/>
</dbReference>
<sequence>MSPGRDKDWAITPRYFKDPYQLLPCNSDEFRIAVESKIFHFQFSDAISITESKNGKGHSLTISSCTAVWLIEVLNHPPLAREGWNITRYEYQSTTKFSWESNSFGSFVKISSGTEKNLKHLFIPVGFNSEGIKLFVNTLKEVVKLQGKKVLGLPEHIRGSHVGVEPFLDCSKDFETGTRLVDDGWICSSYCLTTGMLEEESKESGYKLLVDSLMEKELEHRKHIPDEEPHIDQESLKIIDQVIRDNRNLFRRSVANKRFLESLNRGEIISFSGEAVRVTRESMKSFEFIDAATFQGAKYPVFLAYAKQDMQAVLNHLCGVQE</sequence>
<proteinExistence type="predicted"/>
<keyword evidence="2" id="KW-1185">Reference proteome</keyword>
<evidence type="ECO:0000313" key="1">
    <source>
        <dbReference type="EMBL" id="VFQ70090.1"/>
    </source>
</evidence>
<dbReference type="AlphaFoldDB" id="A0A484L1C5"/>
<protein>
    <submittedName>
        <fullName evidence="1">Uncharacterized protein</fullName>
    </submittedName>
</protein>
<accession>A0A484L1C5</accession>
<organism evidence="1 2">
    <name type="scientific">Cuscuta campestris</name>
    <dbReference type="NCBI Taxonomy" id="132261"/>
    <lineage>
        <taxon>Eukaryota</taxon>
        <taxon>Viridiplantae</taxon>
        <taxon>Streptophyta</taxon>
        <taxon>Embryophyta</taxon>
        <taxon>Tracheophyta</taxon>
        <taxon>Spermatophyta</taxon>
        <taxon>Magnoliopsida</taxon>
        <taxon>eudicotyledons</taxon>
        <taxon>Gunneridae</taxon>
        <taxon>Pentapetalae</taxon>
        <taxon>asterids</taxon>
        <taxon>lamiids</taxon>
        <taxon>Solanales</taxon>
        <taxon>Convolvulaceae</taxon>
        <taxon>Cuscuteae</taxon>
        <taxon>Cuscuta</taxon>
        <taxon>Cuscuta subgen. Grammica</taxon>
        <taxon>Cuscuta sect. Cleistogrammica</taxon>
    </lineage>
</organism>
<name>A0A484L1C5_9ASTE</name>
<dbReference type="OrthoDB" id="1329310at2759"/>